<dbReference type="Proteomes" id="UP000317484">
    <property type="component" value="Unassembled WGS sequence"/>
</dbReference>
<sequence length="69" mass="7114">MMHGQRGVRNRSAHGSGRTTPREERPGRGAVRGAGQPSCNSQRVPSGGAETVAENGWPCQGSSTASTPP</sequence>
<accession>A0A521EKC4</accession>
<feature type="compositionally biased region" description="Basic residues" evidence="1">
    <location>
        <begin position="1"/>
        <end position="12"/>
    </location>
</feature>
<organism evidence="2 3">
    <name type="scientific">Geodermatophilus aquaeductus</name>
    <dbReference type="NCBI Taxonomy" id="1564161"/>
    <lineage>
        <taxon>Bacteria</taxon>
        <taxon>Bacillati</taxon>
        <taxon>Actinomycetota</taxon>
        <taxon>Actinomycetes</taxon>
        <taxon>Geodermatophilales</taxon>
        <taxon>Geodermatophilaceae</taxon>
        <taxon>Geodermatophilus</taxon>
    </lineage>
</organism>
<gene>
    <name evidence="2" type="ORF">SAMN06273567_105168</name>
</gene>
<evidence type="ECO:0000256" key="1">
    <source>
        <dbReference type="SAM" id="MobiDB-lite"/>
    </source>
</evidence>
<dbReference type="AlphaFoldDB" id="A0A521EKC4"/>
<reference evidence="2 3" key="1">
    <citation type="submission" date="2017-05" db="EMBL/GenBank/DDBJ databases">
        <authorList>
            <person name="Varghese N."/>
            <person name="Submissions S."/>
        </authorList>
    </citation>
    <scope>NUCLEOTIDE SEQUENCE [LARGE SCALE GENOMIC DNA]</scope>
    <source>
        <strain evidence="2 3">DSM 46834</strain>
    </source>
</reference>
<evidence type="ECO:0000313" key="2">
    <source>
        <dbReference type="EMBL" id="SMO83921.1"/>
    </source>
</evidence>
<dbReference type="EMBL" id="FXTJ01000005">
    <property type="protein sequence ID" value="SMO83921.1"/>
    <property type="molecule type" value="Genomic_DNA"/>
</dbReference>
<feature type="compositionally biased region" description="Polar residues" evidence="1">
    <location>
        <begin position="60"/>
        <end position="69"/>
    </location>
</feature>
<protein>
    <submittedName>
        <fullName evidence="2">Uncharacterized protein</fullName>
    </submittedName>
</protein>
<name>A0A521EKC4_9ACTN</name>
<keyword evidence="3" id="KW-1185">Reference proteome</keyword>
<evidence type="ECO:0000313" key="3">
    <source>
        <dbReference type="Proteomes" id="UP000317484"/>
    </source>
</evidence>
<proteinExistence type="predicted"/>
<feature type="region of interest" description="Disordered" evidence="1">
    <location>
        <begin position="1"/>
        <end position="69"/>
    </location>
</feature>